<accession>A0A381DIL0</accession>
<dbReference type="PANTHER" id="PTHR22916:SF3">
    <property type="entry name" value="UDP-GLCNAC:BETAGAL BETA-1,3-N-ACETYLGLUCOSAMINYLTRANSFERASE-LIKE PROTEIN 1"/>
    <property type="match status" value="1"/>
</dbReference>
<dbReference type="SUPFAM" id="SSF53448">
    <property type="entry name" value="Nucleotide-diphospho-sugar transferases"/>
    <property type="match status" value="1"/>
</dbReference>
<sequence>MNDLVSVIMPSYGSEKFIEEAIKSVLFQTYDNYELIIIDDCSPDNSNKIIEEYIKKYNKIKFIKLEKNSGSAIARNKGIKAAKGRYIAFLDADDLWLSNKLEAQVKFMQDNNLVFTYSSYNLIDEKGEYLGKFTIKPKISYNSILKTCDIGCSTAIYDTKKLSKIYMPLDAHKREDYATWLKILKLVNNTNGLLDITASYRLYNKSLSSNKFHMAICQWKIYRKFEKLNLLTSTYYFLNYALNGFLKYKKTNK</sequence>
<organism evidence="2 3">
    <name type="scientific">Campylobacter sputorum subsp. sputorum</name>
    <dbReference type="NCBI Taxonomy" id="32024"/>
    <lineage>
        <taxon>Bacteria</taxon>
        <taxon>Pseudomonadati</taxon>
        <taxon>Campylobacterota</taxon>
        <taxon>Epsilonproteobacteria</taxon>
        <taxon>Campylobacterales</taxon>
        <taxon>Campylobacteraceae</taxon>
        <taxon>Campylobacter</taxon>
    </lineage>
</organism>
<protein>
    <submittedName>
        <fullName evidence="2">Family 2 glycosyl transferase</fullName>
    </submittedName>
</protein>
<dbReference type="AlphaFoldDB" id="A0A381DIL0"/>
<dbReference type="PANTHER" id="PTHR22916">
    <property type="entry name" value="GLYCOSYLTRANSFERASE"/>
    <property type="match status" value="1"/>
</dbReference>
<evidence type="ECO:0000259" key="1">
    <source>
        <dbReference type="Pfam" id="PF00535"/>
    </source>
</evidence>
<keyword evidence="2" id="KW-0808">Transferase</keyword>
<dbReference type="Pfam" id="PF00535">
    <property type="entry name" value="Glycos_transf_2"/>
    <property type="match status" value="1"/>
</dbReference>
<proteinExistence type="predicted"/>
<keyword evidence="3" id="KW-1185">Reference proteome</keyword>
<dbReference type="InterPro" id="IPR001173">
    <property type="entry name" value="Glyco_trans_2-like"/>
</dbReference>
<gene>
    <name evidence="2" type="primary">kfoC</name>
    <name evidence="2" type="ORF">NCTC12475_00730</name>
</gene>
<dbReference type="Proteomes" id="UP000254920">
    <property type="component" value="Unassembled WGS sequence"/>
</dbReference>
<dbReference type="InterPro" id="IPR029044">
    <property type="entry name" value="Nucleotide-diphossugar_trans"/>
</dbReference>
<reference evidence="2 3" key="1">
    <citation type="submission" date="2018-06" db="EMBL/GenBank/DDBJ databases">
        <authorList>
            <consortium name="Pathogen Informatics"/>
            <person name="Doyle S."/>
        </authorList>
    </citation>
    <scope>NUCLEOTIDE SEQUENCE [LARGE SCALE GENOMIC DNA]</scope>
    <source>
        <strain evidence="2 3">NCTC12475</strain>
    </source>
</reference>
<dbReference type="RefSeq" id="WP_201261373.1">
    <property type="nucleotide sequence ID" value="NZ_CP043427.1"/>
</dbReference>
<dbReference type="GeneID" id="93091163"/>
<evidence type="ECO:0000313" key="2">
    <source>
        <dbReference type="EMBL" id="SUX10533.1"/>
    </source>
</evidence>
<name>A0A381DIL0_9BACT</name>
<evidence type="ECO:0000313" key="3">
    <source>
        <dbReference type="Proteomes" id="UP000254920"/>
    </source>
</evidence>
<dbReference type="CDD" id="cd00761">
    <property type="entry name" value="Glyco_tranf_GTA_type"/>
    <property type="match status" value="1"/>
</dbReference>
<feature type="domain" description="Glycosyltransferase 2-like" evidence="1">
    <location>
        <begin position="6"/>
        <end position="129"/>
    </location>
</feature>
<dbReference type="EMBL" id="UFVD01000001">
    <property type="protein sequence ID" value="SUX10533.1"/>
    <property type="molecule type" value="Genomic_DNA"/>
</dbReference>
<dbReference type="Gene3D" id="3.90.550.10">
    <property type="entry name" value="Spore Coat Polysaccharide Biosynthesis Protein SpsA, Chain A"/>
    <property type="match status" value="1"/>
</dbReference>
<dbReference type="GO" id="GO:0016758">
    <property type="term" value="F:hexosyltransferase activity"/>
    <property type="evidence" value="ECO:0007669"/>
    <property type="project" value="UniProtKB-ARBA"/>
</dbReference>